<evidence type="ECO:0000313" key="1">
    <source>
        <dbReference type="EMBL" id="QUE30094.1"/>
    </source>
</evidence>
<keyword evidence="2" id="KW-1185">Reference proteome</keyword>
<dbReference type="EMBL" id="MW748991">
    <property type="protein sequence ID" value="QUE30094.1"/>
    <property type="molecule type" value="Genomic_DNA"/>
</dbReference>
<dbReference type="InterPro" id="IPR038715">
    <property type="entry name" value="RNA_pol_inhibitor_sf"/>
</dbReference>
<reference evidence="1 2" key="1">
    <citation type="submission" date="2021-03" db="EMBL/GenBank/DDBJ databases">
        <authorList>
            <person name="Tong Y."/>
            <person name="Li F."/>
            <person name="Tian F."/>
            <person name="Li J."/>
        </authorList>
    </citation>
    <scope>NUCLEOTIDE SEQUENCE [LARGE SCALE GENOMIC DNA]</scope>
</reference>
<organism evidence="1 2">
    <name type="scientific">Enterobacter phage IME278</name>
    <dbReference type="NCBI Taxonomy" id="2829366"/>
    <lineage>
        <taxon>Viruses</taxon>
        <taxon>Duplodnaviria</taxon>
        <taxon>Heunggongvirae</taxon>
        <taxon>Uroviricota</taxon>
        <taxon>Caudoviricetes</taxon>
        <taxon>Autographivirales</taxon>
        <taxon>Autotranscriptaviridae</taxon>
        <taxon>Studiervirinae</taxon>
        <taxon>Kayfunavirus</taxon>
        <taxon>Kayfunavirus IME278</taxon>
    </lineage>
</organism>
<dbReference type="Proteomes" id="UP000679984">
    <property type="component" value="Segment"/>
</dbReference>
<dbReference type="Gene3D" id="3.10.20.510">
    <property type="entry name" value="RNA polymerase inhibitor"/>
    <property type="match status" value="1"/>
</dbReference>
<evidence type="ECO:0000313" key="2">
    <source>
        <dbReference type="Proteomes" id="UP000679984"/>
    </source>
</evidence>
<sequence>MTCENGCQYAKDVGMENHSCARRCMYEGIEKKYIVELEGRVQSFEVPVYAKSLDEATLKSQEYEDAGFVVGRIRPELRD</sequence>
<protein>
    <submittedName>
        <fullName evidence="1">Host RNA polymerase inhibitor</fullName>
    </submittedName>
</protein>
<dbReference type="Pfam" id="PF16857">
    <property type="entry name" value="RNA_pol_inhib"/>
    <property type="match status" value="1"/>
</dbReference>
<proteinExistence type="predicted"/>
<name>A0A8T8JE92_9CAUD</name>
<dbReference type="InterPro" id="IPR016412">
    <property type="entry name" value="RNA_pol_inhibitor"/>
</dbReference>
<accession>A0A8T8JE92</accession>